<organism evidence="1">
    <name type="scientific">bioreactor metagenome</name>
    <dbReference type="NCBI Taxonomy" id="1076179"/>
    <lineage>
        <taxon>unclassified sequences</taxon>
        <taxon>metagenomes</taxon>
        <taxon>ecological metagenomes</taxon>
    </lineage>
</organism>
<comment type="caution">
    <text evidence="1">The sequence shown here is derived from an EMBL/GenBank/DDBJ whole genome shotgun (WGS) entry which is preliminary data.</text>
</comment>
<proteinExistence type="predicted"/>
<dbReference type="AlphaFoldDB" id="A0A644X6K5"/>
<sequence length="59" mass="7239">MESVRVETPHSGEHRIIQRFAWIPVMANGEIKWLEWMTIHQSYDTEKYRAWSNDWFESK</sequence>
<reference evidence="1" key="1">
    <citation type="submission" date="2019-08" db="EMBL/GenBank/DDBJ databases">
        <authorList>
            <person name="Kucharzyk K."/>
            <person name="Murdoch R.W."/>
            <person name="Higgins S."/>
            <person name="Loffler F."/>
        </authorList>
    </citation>
    <scope>NUCLEOTIDE SEQUENCE</scope>
</reference>
<gene>
    <name evidence="1" type="ORF">SDC9_57795</name>
</gene>
<dbReference type="EMBL" id="VSSQ01001832">
    <property type="protein sequence ID" value="MPM11451.1"/>
    <property type="molecule type" value="Genomic_DNA"/>
</dbReference>
<name>A0A644X6K5_9ZZZZ</name>
<accession>A0A644X6K5</accession>
<protein>
    <submittedName>
        <fullName evidence="1">Uncharacterized protein</fullName>
    </submittedName>
</protein>
<evidence type="ECO:0000313" key="1">
    <source>
        <dbReference type="EMBL" id="MPM11451.1"/>
    </source>
</evidence>